<dbReference type="SUPFAM" id="SSF89872">
    <property type="entry name" value="Inhibitor of vertebrate lysozyme, Ivy"/>
    <property type="match status" value="1"/>
</dbReference>
<dbReference type="EMBL" id="WIXI01000045">
    <property type="protein sequence ID" value="MQY47494.1"/>
    <property type="molecule type" value="Genomic_DNA"/>
</dbReference>
<accession>A0A6A8A9X4</accession>
<dbReference type="Gene3D" id="3.40.1420.10">
    <property type="entry name" value="Inhibitor of vertebrate lysozyme"/>
    <property type="match status" value="1"/>
</dbReference>
<organism evidence="2 3">
    <name type="scientific">Endobacterium cereale</name>
    <dbReference type="NCBI Taxonomy" id="2663029"/>
    <lineage>
        <taxon>Bacteria</taxon>
        <taxon>Pseudomonadati</taxon>
        <taxon>Pseudomonadota</taxon>
        <taxon>Alphaproteobacteria</taxon>
        <taxon>Hyphomicrobiales</taxon>
        <taxon>Rhizobiaceae</taxon>
        <taxon>Endobacterium</taxon>
    </lineage>
</organism>
<keyword evidence="1" id="KW-0732">Signal</keyword>
<comment type="caution">
    <text evidence="2">The sequence shown here is derived from an EMBL/GenBank/DDBJ whole genome shotgun (WGS) entry which is preliminary data.</text>
</comment>
<feature type="signal peptide" evidence="1">
    <location>
        <begin position="1"/>
        <end position="33"/>
    </location>
</feature>
<keyword evidence="3" id="KW-1185">Reference proteome</keyword>
<evidence type="ECO:0000256" key="1">
    <source>
        <dbReference type="SAM" id="SignalP"/>
    </source>
</evidence>
<sequence length="163" mass="17273">MLPEGGAASMTKRFATLLLVSASMLSPAPLALAASDASPSAQSTQPAAIGNRALNHVVATSPEHKKSLVALLRGRRDLPDWVRTLITSARYVTGMSRVVTLPEGEFELFGACDPRDCPNSHIRILFSPDGKRVWARLIDPAAGPQLLGEPSADQLRALIAPGI</sequence>
<dbReference type="AlphaFoldDB" id="A0A6A8A9X4"/>
<proteinExistence type="predicted"/>
<dbReference type="Pfam" id="PF08816">
    <property type="entry name" value="Ivy"/>
    <property type="match status" value="1"/>
</dbReference>
<evidence type="ECO:0000313" key="3">
    <source>
        <dbReference type="Proteomes" id="UP000435138"/>
    </source>
</evidence>
<name>A0A6A8A9X4_9HYPH</name>
<feature type="chain" id="PRO_5025546978" description="Inhibitor of vertebrate lysozyme" evidence="1">
    <location>
        <begin position="34"/>
        <end position="163"/>
    </location>
</feature>
<reference evidence="2 3" key="1">
    <citation type="submission" date="2019-11" db="EMBL/GenBank/DDBJ databases">
        <title>Genome analysis of Rhizobacterium cereale a novel genus and species isolated from maize roots in North Spain.</title>
        <authorList>
            <person name="Menendez E."/>
            <person name="Flores-Felix J.D."/>
            <person name="Ramirez-Bahena M.-H."/>
            <person name="Igual J.M."/>
            <person name="Garcia-Fraile P."/>
            <person name="Peix A."/>
            <person name="Velazquez E."/>
        </authorList>
    </citation>
    <scope>NUCLEOTIDE SEQUENCE [LARGE SCALE GENOMIC DNA]</scope>
    <source>
        <strain evidence="2 3">RZME27</strain>
    </source>
</reference>
<protein>
    <recommendedName>
        <fullName evidence="4">Inhibitor of vertebrate lysozyme</fullName>
    </recommendedName>
</protein>
<dbReference type="InterPro" id="IPR036501">
    <property type="entry name" value="Inhibitor_vert_lysozyme_sf"/>
</dbReference>
<evidence type="ECO:0000313" key="2">
    <source>
        <dbReference type="EMBL" id="MQY47494.1"/>
    </source>
</evidence>
<dbReference type="Proteomes" id="UP000435138">
    <property type="component" value="Unassembled WGS sequence"/>
</dbReference>
<gene>
    <name evidence="2" type="ORF">GAO09_15780</name>
</gene>
<evidence type="ECO:0008006" key="4">
    <source>
        <dbReference type="Google" id="ProtNLM"/>
    </source>
</evidence>